<evidence type="ECO:0000313" key="1">
    <source>
        <dbReference type="EMBL" id="PNX86455.1"/>
    </source>
</evidence>
<name>A0A2K3M6Q4_TRIPR</name>
<dbReference type="AlphaFoldDB" id="A0A2K3M6Q4"/>
<proteinExistence type="predicted"/>
<organism evidence="1 2">
    <name type="scientific">Trifolium pratense</name>
    <name type="common">Red clover</name>
    <dbReference type="NCBI Taxonomy" id="57577"/>
    <lineage>
        <taxon>Eukaryota</taxon>
        <taxon>Viridiplantae</taxon>
        <taxon>Streptophyta</taxon>
        <taxon>Embryophyta</taxon>
        <taxon>Tracheophyta</taxon>
        <taxon>Spermatophyta</taxon>
        <taxon>Magnoliopsida</taxon>
        <taxon>eudicotyledons</taxon>
        <taxon>Gunneridae</taxon>
        <taxon>Pentapetalae</taxon>
        <taxon>rosids</taxon>
        <taxon>fabids</taxon>
        <taxon>Fabales</taxon>
        <taxon>Fabaceae</taxon>
        <taxon>Papilionoideae</taxon>
        <taxon>50 kb inversion clade</taxon>
        <taxon>NPAAA clade</taxon>
        <taxon>Hologalegina</taxon>
        <taxon>IRL clade</taxon>
        <taxon>Trifolieae</taxon>
        <taxon>Trifolium</taxon>
    </lineage>
</organism>
<protein>
    <submittedName>
        <fullName evidence="1">Uncharacterized protein</fullName>
    </submittedName>
</protein>
<reference evidence="1 2" key="2">
    <citation type="journal article" date="2017" name="Front. Plant Sci.">
        <title>Gene Classification and Mining of Molecular Markers Useful in Red Clover (Trifolium pratense) Breeding.</title>
        <authorList>
            <person name="Istvanek J."/>
            <person name="Dluhosova J."/>
            <person name="Dluhos P."/>
            <person name="Patkova L."/>
            <person name="Nedelnik J."/>
            <person name="Repkova J."/>
        </authorList>
    </citation>
    <scope>NUCLEOTIDE SEQUENCE [LARGE SCALE GENOMIC DNA]</scope>
    <source>
        <strain evidence="2">cv. Tatra</strain>
        <tissue evidence="1">Young leaves</tissue>
    </source>
</reference>
<dbReference type="Proteomes" id="UP000236291">
    <property type="component" value="Unassembled WGS sequence"/>
</dbReference>
<comment type="caution">
    <text evidence="1">The sequence shown here is derived from an EMBL/GenBank/DDBJ whole genome shotgun (WGS) entry which is preliminary data.</text>
</comment>
<gene>
    <name evidence="1" type="ORF">L195_g042533</name>
</gene>
<dbReference type="EMBL" id="ASHM01051242">
    <property type="protein sequence ID" value="PNX86455.1"/>
    <property type="molecule type" value="Genomic_DNA"/>
</dbReference>
<accession>A0A2K3M6Q4</accession>
<sequence>MVSSILYVPPPHERSCTMTLFRCWRDGADTPSSSFFLFVATRVHSLVNPPPEKSAPEETVHAHGRRWVTIMAIGGSSVLAFPARNCP</sequence>
<reference evidence="1 2" key="1">
    <citation type="journal article" date="2014" name="Am. J. Bot.">
        <title>Genome assembly and annotation for red clover (Trifolium pratense; Fabaceae).</title>
        <authorList>
            <person name="Istvanek J."/>
            <person name="Jaros M."/>
            <person name="Krenek A."/>
            <person name="Repkova J."/>
        </authorList>
    </citation>
    <scope>NUCLEOTIDE SEQUENCE [LARGE SCALE GENOMIC DNA]</scope>
    <source>
        <strain evidence="2">cv. Tatra</strain>
        <tissue evidence="1">Young leaves</tissue>
    </source>
</reference>
<evidence type="ECO:0000313" key="2">
    <source>
        <dbReference type="Proteomes" id="UP000236291"/>
    </source>
</evidence>